<keyword evidence="2" id="KW-1185">Reference proteome</keyword>
<evidence type="ECO:0000313" key="2">
    <source>
        <dbReference type="Proteomes" id="UP001212841"/>
    </source>
</evidence>
<dbReference type="EMBL" id="JADGJD010001235">
    <property type="protein sequence ID" value="KAJ3045320.1"/>
    <property type="molecule type" value="Genomic_DNA"/>
</dbReference>
<accession>A0AAD5X0X5</accession>
<gene>
    <name evidence="1" type="ORF">HK097_001224</name>
</gene>
<comment type="caution">
    <text evidence="1">The sequence shown here is derived from an EMBL/GenBank/DDBJ whole genome shotgun (WGS) entry which is preliminary data.</text>
</comment>
<sequence>MTEIRMEVPNLDEDGDEDMGGNTQFPWGFVLVVKEGWEDGTLDERLYGHFRSKCLCQLCREWTKENPSIKRKEKKKRDVYIDYPCDLLLCCSGSRTPPPPSRVTPVLGVPRRYAVGDRVWVQVRLDPKIGLKSFKMTDANLNKFKFDVEPFVGANVSVPWPAEIIEEVATKDFSTSTERSHILTCVPPLILSDTSSSRQEHKPSTIQLRAHQIIHQTRTSQGFPTHFYNIQSLGLSIDPPYTLTLPQHHITPYTQNFLLETVQKAIQRQSDVLEVRNQTFPDPLLLHHICTTIKTLEQVDDMDLQITFPSPDETDNLQQPSPYLFIKGQVIRVNDVVLVKKSESTPAYFVVISHLVKGDRIWGSEVSKRQDRKGNMIVDEDGVWYQRVWGRAVEVRAEWIQGRAWPFKEERVESQEPTESVDLID</sequence>
<protein>
    <submittedName>
        <fullName evidence="1">Uncharacterized protein</fullName>
    </submittedName>
</protein>
<name>A0AAD5X0X5_9FUNG</name>
<dbReference type="AlphaFoldDB" id="A0AAD5X0X5"/>
<organism evidence="1 2">
    <name type="scientific">Rhizophlyctis rosea</name>
    <dbReference type="NCBI Taxonomy" id="64517"/>
    <lineage>
        <taxon>Eukaryota</taxon>
        <taxon>Fungi</taxon>
        <taxon>Fungi incertae sedis</taxon>
        <taxon>Chytridiomycota</taxon>
        <taxon>Chytridiomycota incertae sedis</taxon>
        <taxon>Chytridiomycetes</taxon>
        <taxon>Rhizophlyctidales</taxon>
        <taxon>Rhizophlyctidaceae</taxon>
        <taxon>Rhizophlyctis</taxon>
    </lineage>
</organism>
<reference evidence="1" key="1">
    <citation type="submission" date="2020-05" db="EMBL/GenBank/DDBJ databases">
        <title>Phylogenomic resolution of chytrid fungi.</title>
        <authorList>
            <person name="Stajich J.E."/>
            <person name="Amses K."/>
            <person name="Simmons R."/>
            <person name="Seto K."/>
            <person name="Myers J."/>
            <person name="Bonds A."/>
            <person name="Quandt C.A."/>
            <person name="Barry K."/>
            <person name="Liu P."/>
            <person name="Grigoriev I."/>
            <person name="Longcore J.E."/>
            <person name="James T.Y."/>
        </authorList>
    </citation>
    <scope>NUCLEOTIDE SEQUENCE</scope>
    <source>
        <strain evidence="1">JEL0318</strain>
    </source>
</reference>
<proteinExistence type="predicted"/>
<evidence type="ECO:0000313" key="1">
    <source>
        <dbReference type="EMBL" id="KAJ3045320.1"/>
    </source>
</evidence>
<dbReference type="Proteomes" id="UP001212841">
    <property type="component" value="Unassembled WGS sequence"/>
</dbReference>